<evidence type="ECO:0000256" key="2">
    <source>
        <dbReference type="ARBA" id="ARBA00023015"/>
    </source>
</evidence>
<comment type="subcellular location">
    <subcellularLocation>
        <location evidence="1">Nucleus</location>
    </subcellularLocation>
</comment>
<feature type="compositionally biased region" description="Polar residues" evidence="5">
    <location>
        <begin position="280"/>
        <end position="316"/>
    </location>
</feature>
<evidence type="ECO:0000313" key="8">
    <source>
        <dbReference type="Proteomes" id="UP000800093"/>
    </source>
</evidence>
<accession>A0A9P4KEW9</accession>
<organism evidence="7 8">
    <name type="scientific">Lojkania enalia</name>
    <dbReference type="NCBI Taxonomy" id="147567"/>
    <lineage>
        <taxon>Eukaryota</taxon>
        <taxon>Fungi</taxon>
        <taxon>Dikarya</taxon>
        <taxon>Ascomycota</taxon>
        <taxon>Pezizomycotina</taxon>
        <taxon>Dothideomycetes</taxon>
        <taxon>Pleosporomycetidae</taxon>
        <taxon>Pleosporales</taxon>
        <taxon>Pleosporales incertae sedis</taxon>
        <taxon>Lojkania</taxon>
    </lineage>
</organism>
<keyword evidence="8" id="KW-1185">Reference proteome</keyword>
<dbReference type="GO" id="GO:0000981">
    <property type="term" value="F:DNA-binding transcription factor activity, RNA polymerase II-specific"/>
    <property type="evidence" value="ECO:0007669"/>
    <property type="project" value="TreeGrafter"/>
</dbReference>
<feature type="domain" description="BHLH" evidence="6">
    <location>
        <begin position="340"/>
        <end position="446"/>
    </location>
</feature>
<evidence type="ECO:0000256" key="5">
    <source>
        <dbReference type="SAM" id="MobiDB-lite"/>
    </source>
</evidence>
<evidence type="ECO:0000256" key="1">
    <source>
        <dbReference type="ARBA" id="ARBA00004123"/>
    </source>
</evidence>
<dbReference type="SMART" id="SM00353">
    <property type="entry name" value="HLH"/>
    <property type="match status" value="1"/>
</dbReference>
<proteinExistence type="predicted"/>
<feature type="region of interest" description="Disordered" evidence="5">
    <location>
        <begin position="497"/>
        <end position="575"/>
    </location>
</feature>
<dbReference type="Pfam" id="PF00010">
    <property type="entry name" value="HLH"/>
    <property type="match status" value="1"/>
</dbReference>
<keyword evidence="4" id="KW-0539">Nucleus</keyword>
<sequence>MFSGSILLTVPKADALLTPPSSYSPQKHLSRLDLRFDPPSDDTLDADIFSNNMAGTGSPAPFIKEEVEDLQFNPNRYLSQNGFDMSQQFGNQQFSTAHENVGGINPSDLTMSGSFNMNNQFGGSNSYIHGTAGIADDELADSLGNLDQGGQQAFGGFEQQDNFFPGNGNPTHLSGNHANVNQVYSNTPDDLPIQSPFVQPQAFDFSQYSNTPQRMSFQGMHNGGIRQRMPSAMSRNGSDNRSPMSPKTPAIGGLHLGTPDSGNFASQPIMTNMHHRHKQSVSSQWDNTPGSAHSWIDSPTQSPHTALHHQQISEVLQSGKHASLPTKVDIGQSQDAKKRRRRESHNLVERRRRDNINERIHDLSRLVPQHRLEDEKIRKHINNHGPLSPTLTASGMSPPQATSLLAGGSGRRAAGNITQGLPIEEKDKGPNKGDILNGAVSWTRDLMWMLYKKLQENEEMAQRLQQVTGEDWPSEETEDERRMRTELVDAVERNGVDNFKYSRGPGSGLRVPKHTNVAGEPLSQISPQSLSPGMQSGGSGSNSNTNNSSQQFWSSGNGNSFSLKEEDEYNSMDMG</sequence>
<evidence type="ECO:0000256" key="4">
    <source>
        <dbReference type="ARBA" id="ARBA00023242"/>
    </source>
</evidence>
<dbReference type="InterPro" id="IPR036638">
    <property type="entry name" value="HLH_DNA-bd_sf"/>
</dbReference>
<evidence type="ECO:0000259" key="6">
    <source>
        <dbReference type="PROSITE" id="PS50888"/>
    </source>
</evidence>
<reference evidence="8" key="1">
    <citation type="journal article" date="2020" name="Stud. Mycol.">
        <title>101 Dothideomycetes genomes: A test case for predicting lifestyles and emergence of pathogens.</title>
        <authorList>
            <person name="Haridas S."/>
            <person name="Albert R."/>
            <person name="Binder M."/>
            <person name="Bloem J."/>
            <person name="LaButti K."/>
            <person name="Salamov A."/>
            <person name="Andreopoulos B."/>
            <person name="Baker S."/>
            <person name="Barry K."/>
            <person name="Bills G."/>
            <person name="Bluhm B."/>
            <person name="Cannon C."/>
            <person name="Castanera R."/>
            <person name="Culley D."/>
            <person name="Daum C."/>
            <person name="Ezra D."/>
            <person name="Gonzalez J."/>
            <person name="Henrissat B."/>
            <person name="Kuo A."/>
            <person name="Liang C."/>
            <person name="Lipzen A."/>
            <person name="Lutzoni F."/>
            <person name="Magnuson J."/>
            <person name="Mondo S."/>
            <person name="Nolan M."/>
            <person name="Ohm R."/>
            <person name="Pangilinan J."/>
            <person name="Park H.-J."/>
            <person name="Ramirez L."/>
            <person name="Alfaro M."/>
            <person name="Sun H."/>
            <person name="Tritt A."/>
            <person name="Yoshinaga Y."/>
            <person name="Zwiers L.-H."/>
            <person name="Turgeon B."/>
            <person name="Goodwin S."/>
            <person name="Spatafora J."/>
            <person name="Crous P."/>
            <person name="Grigoriev I."/>
        </authorList>
    </citation>
    <scope>NUCLEOTIDE SEQUENCE [LARGE SCALE GENOMIC DNA]</scope>
    <source>
        <strain evidence="8">CBS 304.66</strain>
    </source>
</reference>
<feature type="compositionally biased region" description="Acidic residues" evidence="5">
    <location>
        <begin position="565"/>
        <end position="575"/>
    </location>
</feature>
<dbReference type="InterPro" id="IPR051732">
    <property type="entry name" value="USF"/>
</dbReference>
<dbReference type="CDD" id="cd11387">
    <property type="entry name" value="bHLHzip_USF_MITF"/>
    <property type="match status" value="1"/>
</dbReference>
<dbReference type="SUPFAM" id="SSF47459">
    <property type="entry name" value="HLH, helix-loop-helix DNA-binding domain"/>
    <property type="match status" value="1"/>
</dbReference>
<dbReference type="GO" id="GO:0046983">
    <property type="term" value="F:protein dimerization activity"/>
    <property type="evidence" value="ECO:0007669"/>
    <property type="project" value="InterPro"/>
</dbReference>
<dbReference type="EMBL" id="ML986595">
    <property type="protein sequence ID" value="KAF2266901.1"/>
    <property type="molecule type" value="Genomic_DNA"/>
</dbReference>
<dbReference type="Gene3D" id="4.10.280.10">
    <property type="entry name" value="Helix-loop-helix DNA-binding domain"/>
    <property type="match status" value="1"/>
</dbReference>
<dbReference type="GO" id="GO:0000978">
    <property type="term" value="F:RNA polymerase II cis-regulatory region sequence-specific DNA binding"/>
    <property type="evidence" value="ECO:0007669"/>
    <property type="project" value="TreeGrafter"/>
</dbReference>
<dbReference type="OrthoDB" id="690068at2759"/>
<feature type="region of interest" description="Disordered" evidence="5">
    <location>
        <begin position="274"/>
        <end position="350"/>
    </location>
</feature>
<dbReference type="PANTHER" id="PTHR46117">
    <property type="entry name" value="FI24210P1"/>
    <property type="match status" value="1"/>
</dbReference>
<protein>
    <recommendedName>
        <fullName evidence="6">BHLH domain-containing protein</fullName>
    </recommendedName>
</protein>
<keyword evidence="2" id="KW-0805">Transcription regulation</keyword>
<name>A0A9P4KEW9_9PLEO</name>
<feature type="compositionally biased region" description="Low complexity" evidence="5">
    <location>
        <begin position="521"/>
        <end position="534"/>
    </location>
</feature>
<dbReference type="Proteomes" id="UP000800093">
    <property type="component" value="Unassembled WGS sequence"/>
</dbReference>
<feature type="compositionally biased region" description="Low complexity" evidence="5">
    <location>
        <begin position="541"/>
        <end position="555"/>
    </location>
</feature>
<dbReference type="PANTHER" id="PTHR46117:SF3">
    <property type="entry name" value="FI24210P1"/>
    <property type="match status" value="1"/>
</dbReference>
<dbReference type="InterPro" id="IPR011598">
    <property type="entry name" value="bHLH_dom"/>
</dbReference>
<dbReference type="AlphaFoldDB" id="A0A9P4KEW9"/>
<gene>
    <name evidence="7" type="ORF">CC78DRAFT_110983</name>
</gene>
<dbReference type="PROSITE" id="PS50888">
    <property type="entry name" value="BHLH"/>
    <property type="match status" value="1"/>
</dbReference>
<comment type="caution">
    <text evidence="7">The sequence shown here is derived from an EMBL/GenBank/DDBJ whole genome shotgun (WGS) entry which is preliminary data.</text>
</comment>
<evidence type="ECO:0000256" key="3">
    <source>
        <dbReference type="ARBA" id="ARBA00023163"/>
    </source>
</evidence>
<dbReference type="GO" id="GO:0005634">
    <property type="term" value="C:nucleus"/>
    <property type="evidence" value="ECO:0007669"/>
    <property type="project" value="UniProtKB-SubCell"/>
</dbReference>
<keyword evidence="3" id="KW-0804">Transcription</keyword>
<evidence type="ECO:0000313" key="7">
    <source>
        <dbReference type="EMBL" id="KAF2266901.1"/>
    </source>
</evidence>